<dbReference type="RefSeq" id="WP_240381976.1">
    <property type="nucleotide sequence ID" value="NZ_JAJUOL010001065.1"/>
</dbReference>
<dbReference type="Proteomes" id="UP001199644">
    <property type="component" value="Unassembled WGS sequence"/>
</dbReference>
<gene>
    <name evidence="1" type="ORF">LZC39_15810</name>
</gene>
<feature type="non-terminal residue" evidence="1">
    <location>
        <position position="68"/>
    </location>
</feature>
<proteinExistence type="predicted"/>
<organism evidence="1 2">
    <name type="scientific">Campylobacter jejuni</name>
    <dbReference type="NCBI Taxonomy" id="197"/>
    <lineage>
        <taxon>Bacteria</taxon>
        <taxon>Pseudomonadati</taxon>
        <taxon>Campylobacterota</taxon>
        <taxon>Epsilonproteobacteria</taxon>
        <taxon>Campylobacterales</taxon>
        <taxon>Campylobacteraceae</taxon>
        <taxon>Campylobacter</taxon>
    </lineage>
</organism>
<evidence type="ECO:0008006" key="3">
    <source>
        <dbReference type="Google" id="ProtNLM"/>
    </source>
</evidence>
<dbReference type="EMBL" id="JAJUOL010001065">
    <property type="protein sequence ID" value="MCH3853554.1"/>
    <property type="molecule type" value="Genomic_DNA"/>
</dbReference>
<accession>A0AAW5EKB0</accession>
<reference evidence="1" key="1">
    <citation type="submission" date="2021-12" db="EMBL/GenBank/DDBJ databases">
        <title>Prevalence of phenicol resistance gene fexA in Campylobacter isolated from poultry supply chain.</title>
        <authorList>
            <person name="Tang B."/>
            <person name="Zheng X."/>
            <person name="Lin J."/>
            <person name="Lin R."/>
            <person name="Yang H."/>
            <person name="Shen Z."/>
            <person name="Xia F."/>
        </authorList>
    </citation>
    <scope>NUCLEOTIDE SEQUENCE</scope>
    <source>
        <strain evidence="1">CJHN2011004</strain>
    </source>
</reference>
<name>A0AAW5EKB0_CAMJU</name>
<evidence type="ECO:0000313" key="2">
    <source>
        <dbReference type="Proteomes" id="UP001199644"/>
    </source>
</evidence>
<dbReference type="AlphaFoldDB" id="A0AAW5EKB0"/>
<sequence length="68" mass="7532">MSTENKIDLVISRLKSYELDVINKGIVGLSSQYSITGTLNNKEIKAIVNHFTNGTINVQGTDQQLVHE</sequence>
<comment type="caution">
    <text evidence="1">The sequence shown here is derived from an EMBL/GenBank/DDBJ whole genome shotgun (WGS) entry which is preliminary data.</text>
</comment>
<evidence type="ECO:0000313" key="1">
    <source>
        <dbReference type="EMBL" id="MCH3853554.1"/>
    </source>
</evidence>
<protein>
    <recommendedName>
        <fullName evidence="3">BON domain-containing protein</fullName>
    </recommendedName>
</protein>